<dbReference type="InterPro" id="IPR051801">
    <property type="entry name" value="GH28_Enzymes"/>
</dbReference>
<dbReference type="PANTHER" id="PTHR31339:SF9">
    <property type="entry name" value="PLASMIN AND FIBRONECTIN-BINDING PROTEIN A"/>
    <property type="match status" value="1"/>
</dbReference>
<dbReference type="InterPro" id="IPR006626">
    <property type="entry name" value="PbH1"/>
</dbReference>
<reference evidence="6 7" key="1">
    <citation type="submission" date="2018-07" db="EMBL/GenBank/DDBJ databases">
        <title>Genomic Encyclopedia of Type Strains, Phase III (KMG-III): the genomes of soil and plant-associated and newly described type strains.</title>
        <authorList>
            <person name="Whitman W."/>
        </authorList>
    </citation>
    <scope>NUCLEOTIDE SEQUENCE [LARGE SCALE GENOMIC DNA]</scope>
    <source>
        <strain evidence="6 7">CECT 8487</strain>
    </source>
</reference>
<keyword evidence="5" id="KW-0732">Signal</keyword>
<dbReference type="PROSITE" id="PS51257">
    <property type="entry name" value="PROKAR_LIPOPROTEIN"/>
    <property type="match status" value="1"/>
</dbReference>
<evidence type="ECO:0000256" key="1">
    <source>
        <dbReference type="ARBA" id="ARBA00008834"/>
    </source>
</evidence>
<dbReference type="Gene3D" id="2.160.20.10">
    <property type="entry name" value="Single-stranded right-handed beta-helix, Pectin lyase-like"/>
    <property type="match status" value="1"/>
</dbReference>
<protein>
    <submittedName>
        <fullName evidence="6">Polygalacturonase</fullName>
    </submittedName>
</protein>
<keyword evidence="2 4" id="KW-0378">Hydrolase</keyword>
<dbReference type="AlphaFoldDB" id="A0A3D9HDY0"/>
<dbReference type="Proteomes" id="UP000256629">
    <property type="component" value="Unassembled WGS sequence"/>
</dbReference>
<evidence type="ECO:0000256" key="4">
    <source>
        <dbReference type="RuleBase" id="RU361169"/>
    </source>
</evidence>
<comment type="similarity">
    <text evidence="1 4">Belongs to the glycosyl hydrolase 28 family.</text>
</comment>
<dbReference type="InterPro" id="IPR000743">
    <property type="entry name" value="Glyco_hydro_28"/>
</dbReference>
<dbReference type="SMART" id="SM00710">
    <property type="entry name" value="PbH1"/>
    <property type="match status" value="6"/>
</dbReference>
<dbReference type="InterPro" id="IPR011050">
    <property type="entry name" value="Pectin_lyase_fold/virulence"/>
</dbReference>
<dbReference type="GO" id="GO:0004650">
    <property type="term" value="F:polygalacturonase activity"/>
    <property type="evidence" value="ECO:0007669"/>
    <property type="project" value="InterPro"/>
</dbReference>
<dbReference type="InterPro" id="IPR012334">
    <property type="entry name" value="Pectin_lyas_fold"/>
</dbReference>
<comment type="caution">
    <text evidence="6">The sequence shown here is derived from an EMBL/GenBank/DDBJ whole genome shotgun (WGS) entry which is preliminary data.</text>
</comment>
<keyword evidence="7" id="KW-1185">Reference proteome</keyword>
<organism evidence="6 7">
    <name type="scientific">Seonamhaeicola aphaedonensis</name>
    <dbReference type="NCBI Taxonomy" id="1461338"/>
    <lineage>
        <taxon>Bacteria</taxon>
        <taxon>Pseudomonadati</taxon>
        <taxon>Bacteroidota</taxon>
        <taxon>Flavobacteriia</taxon>
        <taxon>Flavobacteriales</taxon>
        <taxon>Flavobacteriaceae</taxon>
    </lineage>
</organism>
<evidence type="ECO:0000313" key="7">
    <source>
        <dbReference type="Proteomes" id="UP000256629"/>
    </source>
</evidence>
<keyword evidence="3 4" id="KW-0326">Glycosidase</keyword>
<proteinExistence type="inferred from homology"/>
<dbReference type="EMBL" id="QRDX01000006">
    <property type="protein sequence ID" value="RED47471.1"/>
    <property type="molecule type" value="Genomic_DNA"/>
</dbReference>
<dbReference type="SUPFAM" id="SSF51126">
    <property type="entry name" value="Pectin lyase-like"/>
    <property type="match status" value="2"/>
</dbReference>
<name>A0A3D9HDY0_9FLAO</name>
<feature type="chain" id="PRO_5017775503" evidence="5">
    <location>
        <begin position="23"/>
        <end position="542"/>
    </location>
</feature>
<dbReference type="Pfam" id="PF00295">
    <property type="entry name" value="Glyco_hydro_28"/>
    <property type="match status" value="1"/>
</dbReference>
<sequence>MTYKTTYNSSVLYALMLTLIFASCNKTPKTDINVSQIEINKGYIKKTNDTEYLVTDYGVVGNSTTLNTKALQQLIDKVHEENGGTLVFPKGQYLSGGLVIKSNVSLYLKEDAVLLGSTNPYHYSDVPMPERPESPKRDDYSNMAFLVAYKAKNFKIYGQGKIDGQGRALALNIDSLHHSGERKDPKYNYRRMRPNETARPKLFRFSMCKNVDVLDLNLQNGACWGLSFELCEKLKLDNLKIINRAYWNNDGMDITDCKNVQITNCDVNSADDGICLKSYFPAYYNDSIYIANCKIRSSASALKFGTASYGGFKNVTIDSIEIYDTFRSAIAIESVDGGVIENINVSNIKAKNTGNAIFIRLGHRGGDAPGVVKNIHIKDIKVEVPFGRPDIDYDLRGPEVDFFHNPFPSSVVGIPGYNIKNVTIENVEITYPGRASKGMAYVPLNRLEQVPEKITDYPEFSMFGELPAWGFYVKYANNITYKNVNLKLEHHDFRPAFVFYDVDNVHLENVTVPETTHKQFVFKGNENFTHSDTIKKDILVIQ</sequence>
<dbReference type="GO" id="GO:0005975">
    <property type="term" value="P:carbohydrate metabolic process"/>
    <property type="evidence" value="ECO:0007669"/>
    <property type="project" value="InterPro"/>
</dbReference>
<evidence type="ECO:0000256" key="3">
    <source>
        <dbReference type="ARBA" id="ARBA00023295"/>
    </source>
</evidence>
<gene>
    <name evidence="6" type="ORF">DFQ02_10698</name>
</gene>
<evidence type="ECO:0000256" key="5">
    <source>
        <dbReference type="SAM" id="SignalP"/>
    </source>
</evidence>
<dbReference type="PANTHER" id="PTHR31339">
    <property type="entry name" value="PECTIN LYASE-RELATED"/>
    <property type="match status" value="1"/>
</dbReference>
<accession>A0A3D9HDY0</accession>
<evidence type="ECO:0000313" key="6">
    <source>
        <dbReference type="EMBL" id="RED47471.1"/>
    </source>
</evidence>
<dbReference type="RefSeq" id="WP_245940252.1">
    <property type="nucleotide sequence ID" value="NZ_QRDX01000006.1"/>
</dbReference>
<evidence type="ECO:0000256" key="2">
    <source>
        <dbReference type="ARBA" id="ARBA00022801"/>
    </source>
</evidence>
<feature type="signal peptide" evidence="5">
    <location>
        <begin position="1"/>
        <end position="22"/>
    </location>
</feature>